<protein>
    <recommendedName>
        <fullName evidence="4">JmjC domain-containing protein</fullName>
    </recommendedName>
</protein>
<evidence type="ECO:0000313" key="6">
    <source>
        <dbReference type="Proteomes" id="UP000019678"/>
    </source>
</evidence>
<organism evidence="5 6">
    <name type="scientific">Chondromyces apiculatus DSM 436</name>
    <dbReference type="NCBI Taxonomy" id="1192034"/>
    <lineage>
        <taxon>Bacteria</taxon>
        <taxon>Pseudomonadati</taxon>
        <taxon>Myxococcota</taxon>
        <taxon>Polyangia</taxon>
        <taxon>Polyangiales</taxon>
        <taxon>Polyangiaceae</taxon>
        <taxon>Chondromyces</taxon>
    </lineage>
</organism>
<dbReference type="PANTHER" id="PTHR13096">
    <property type="entry name" value="MINA53 MYC INDUCED NUCLEAR ANTIGEN"/>
    <property type="match status" value="1"/>
</dbReference>
<evidence type="ECO:0000313" key="5">
    <source>
        <dbReference type="EMBL" id="EYF04570.1"/>
    </source>
</evidence>
<dbReference type="STRING" id="1192034.CAP_4390"/>
<dbReference type="eggNOG" id="COG2850">
    <property type="taxonomic scope" value="Bacteria"/>
</dbReference>
<dbReference type="EMBL" id="ASRX01000032">
    <property type="protein sequence ID" value="EYF04570.1"/>
    <property type="molecule type" value="Genomic_DNA"/>
</dbReference>
<dbReference type="GO" id="GO:0046872">
    <property type="term" value="F:metal ion binding"/>
    <property type="evidence" value="ECO:0007669"/>
    <property type="project" value="UniProtKB-KW"/>
</dbReference>
<dbReference type="Proteomes" id="UP000019678">
    <property type="component" value="Unassembled WGS sequence"/>
</dbReference>
<gene>
    <name evidence="5" type="ORF">CAP_4390</name>
</gene>
<dbReference type="InterPro" id="IPR003347">
    <property type="entry name" value="JmjC_dom"/>
</dbReference>
<sequence length="312" mass="35075">MPASKEMTTIGLERLIEPASLDDFREGDAWRYPQLGRGPLARFPELLAIPELFDLSRLAAVYNDPIPVWMPERWMKNAAHRGLYGTFFAPESALRLHRLGATLFFPNVERFIPQVRPLLARLERDLGVVDVYKKSVFNVFASAPGAGAVAHFDPEINFAVQLKGKKRWWISDNTHIQFAPSAYSVLDTEATMGPALRAAWGTAPRPKKLPGKPRVLDVEEGSALYFPAGCWHKTKTLEESIHVVLAIWPKSWIGVLADRLRASFPQRVSCTSSQAERLVEQVTERITALRASDLVEGRRPRQARAGRRSEAR</sequence>
<dbReference type="AlphaFoldDB" id="A0A017T719"/>
<keyword evidence="2" id="KW-0479">Metal-binding</keyword>
<evidence type="ECO:0000259" key="4">
    <source>
        <dbReference type="PROSITE" id="PS51184"/>
    </source>
</evidence>
<comment type="cofactor">
    <cofactor evidence="1">
        <name>Fe(2+)</name>
        <dbReference type="ChEBI" id="CHEBI:29033"/>
    </cofactor>
</comment>
<dbReference type="InterPro" id="IPR039994">
    <property type="entry name" value="NO66-like"/>
</dbReference>
<accession>A0A017T719</accession>
<dbReference type="SUPFAM" id="SSF51197">
    <property type="entry name" value="Clavaminate synthase-like"/>
    <property type="match status" value="1"/>
</dbReference>
<reference evidence="5 6" key="1">
    <citation type="submission" date="2013-05" db="EMBL/GenBank/DDBJ databases">
        <title>Genome assembly of Chondromyces apiculatus DSM 436.</title>
        <authorList>
            <person name="Sharma G."/>
            <person name="Khatri I."/>
            <person name="Kaur C."/>
            <person name="Mayilraj S."/>
            <person name="Subramanian S."/>
        </authorList>
    </citation>
    <scope>NUCLEOTIDE SEQUENCE [LARGE SCALE GENOMIC DNA]</scope>
    <source>
        <strain evidence="5 6">DSM 436</strain>
    </source>
</reference>
<keyword evidence="6" id="KW-1185">Reference proteome</keyword>
<dbReference type="PANTHER" id="PTHR13096:SF8">
    <property type="entry name" value="RIBOSOMAL OXYGENASE 1"/>
    <property type="match status" value="1"/>
</dbReference>
<evidence type="ECO:0000256" key="3">
    <source>
        <dbReference type="ARBA" id="ARBA00023004"/>
    </source>
</evidence>
<name>A0A017T719_9BACT</name>
<dbReference type="Gene3D" id="2.60.120.650">
    <property type="entry name" value="Cupin"/>
    <property type="match status" value="1"/>
</dbReference>
<dbReference type="InterPro" id="IPR041667">
    <property type="entry name" value="Cupin_8"/>
</dbReference>
<dbReference type="Pfam" id="PF13621">
    <property type="entry name" value="Cupin_8"/>
    <property type="match status" value="1"/>
</dbReference>
<dbReference type="PROSITE" id="PS51184">
    <property type="entry name" value="JMJC"/>
    <property type="match status" value="1"/>
</dbReference>
<feature type="domain" description="JmjC" evidence="4">
    <location>
        <begin position="101"/>
        <end position="264"/>
    </location>
</feature>
<evidence type="ECO:0000256" key="2">
    <source>
        <dbReference type="ARBA" id="ARBA00022723"/>
    </source>
</evidence>
<keyword evidence="3" id="KW-0408">Iron</keyword>
<proteinExistence type="predicted"/>
<evidence type="ECO:0000256" key="1">
    <source>
        <dbReference type="ARBA" id="ARBA00001954"/>
    </source>
</evidence>
<comment type="caution">
    <text evidence="5">The sequence shown here is derived from an EMBL/GenBank/DDBJ whole genome shotgun (WGS) entry which is preliminary data.</text>
</comment>